<protein>
    <recommendedName>
        <fullName evidence="3">Small ribosomal subunit protein bS16</fullName>
    </recommendedName>
</protein>
<dbReference type="AlphaFoldDB" id="A0A350HAV8"/>
<dbReference type="GO" id="GO:0003735">
    <property type="term" value="F:structural constituent of ribosome"/>
    <property type="evidence" value="ECO:0007669"/>
    <property type="project" value="InterPro"/>
</dbReference>
<dbReference type="GO" id="GO:0005737">
    <property type="term" value="C:cytoplasm"/>
    <property type="evidence" value="ECO:0007669"/>
    <property type="project" value="UniProtKB-ARBA"/>
</dbReference>
<comment type="caution">
    <text evidence="4">The sequence shown here is derived from an EMBL/GenBank/DDBJ whole genome shotgun (WGS) entry which is preliminary data.</text>
</comment>
<dbReference type="Gene3D" id="3.30.1320.10">
    <property type="match status" value="1"/>
</dbReference>
<accession>A0A350HAV8</accession>
<evidence type="ECO:0000313" key="5">
    <source>
        <dbReference type="Proteomes" id="UP000264062"/>
    </source>
</evidence>
<dbReference type="PANTHER" id="PTHR12919">
    <property type="entry name" value="30S RIBOSOMAL PROTEIN S16"/>
    <property type="match status" value="1"/>
</dbReference>
<proteinExistence type="inferred from homology"/>
<reference evidence="4 5" key="1">
    <citation type="journal article" date="2018" name="Nat. Biotechnol.">
        <title>A standardized bacterial taxonomy based on genome phylogeny substantially revises the tree of life.</title>
        <authorList>
            <person name="Parks D.H."/>
            <person name="Chuvochina M."/>
            <person name="Waite D.W."/>
            <person name="Rinke C."/>
            <person name="Skarshewski A."/>
            <person name="Chaumeil P.A."/>
            <person name="Hugenholtz P."/>
        </authorList>
    </citation>
    <scope>NUCLEOTIDE SEQUENCE [LARGE SCALE GENOMIC DNA]</scope>
    <source>
        <strain evidence="4">UBA9956</strain>
    </source>
</reference>
<dbReference type="InterPro" id="IPR023803">
    <property type="entry name" value="Ribosomal_bS16_dom_sf"/>
</dbReference>
<name>A0A350HAV8_UNCW3</name>
<dbReference type="Pfam" id="PF00886">
    <property type="entry name" value="Ribosomal_S16"/>
    <property type="match status" value="1"/>
</dbReference>
<dbReference type="NCBIfam" id="TIGR00002">
    <property type="entry name" value="S16"/>
    <property type="match status" value="1"/>
</dbReference>
<organism evidence="4 5">
    <name type="scientific">candidate division WOR-3 bacterium</name>
    <dbReference type="NCBI Taxonomy" id="2052148"/>
    <lineage>
        <taxon>Bacteria</taxon>
        <taxon>Bacteria division WOR-3</taxon>
    </lineage>
</organism>
<keyword evidence="2 3" id="KW-0687">Ribonucleoprotein</keyword>
<dbReference type="PANTHER" id="PTHR12919:SF20">
    <property type="entry name" value="SMALL RIBOSOMAL SUBUNIT PROTEIN BS16M"/>
    <property type="match status" value="1"/>
</dbReference>
<dbReference type="HAMAP" id="MF_00385">
    <property type="entry name" value="Ribosomal_bS16"/>
    <property type="match status" value="1"/>
</dbReference>
<dbReference type="GO" id="GO:0015935">
    <property type="term" value="C:small ribosomal subunit"/>
    <property type="evidence" value="ECO:0007669"/>
    <property type="project" value="TreeGrafter"/>
</dbReference>
<evidence type="ECO:0000256" key="3">
    <source>
        <dbReference type="HAMAP-Rule" id="MF_00385"/>
    </source>
</evidence>
<evidence type="ECO:0000313" key="4">
    <source>
        <dbReference type="EMBL" id="HAV92674.1"/>
    </source>
</evidence>
<evidence type="ECO:0000256" key="1">
    <source>
        <dbReference type="ARBA" id="ARBA00022980"/>
    </source>
</evidence>
<dbReference type="InterPro" id="IPR000307">
    <property type="entry name" value="Ribosomal_bS16"/>
</dbReference>
<evidence type="ECO:0000256" key="2">
    <source>
        <dbReference type="ARBA" id="ARBA00023274"/>
    </source>
</evidence>
<dbReference type="GO" id="GO:0006412">
    <property type="term" value="P:translation"/>
    <property type="evidence" value="ECO:0007669"/>
    <property type="project" value="UniProtKB-UniRule"/>
</dbReference>
<dbReference type="EMBL" id="DMZY01000172">
    <property type="protein sequence ID" value="HAV92674.1"/>
    <property type="molecule type" value="Genomic_DNA"/>
</dbReference>
<sequence>MVNIHLKRIGKSKSPNYRIVVADTRFPRDGRFVDAIGSYDPRGLNITIIDVAKYDAWVKKGARPTPRVANILNDYRNNKLTGRVVKKDETIA</sequence>
<comment type="similarity">
    <text evidence="3">Belongs to the bacterial ribosomal protein bS16 family.</text>
</comment>
<dbReference type="Proteomes" id="UP000264062">
    <property type="component" value="Unassembled WGS sequence"/>
</dbReference>
<dbReference type="SUPFAM" id="SSF54565">
    <property type="entry name" value="Ribosomal protein S16"/>
    <property type="match status" value="1"/>
</dbReference>
<keyword evidence="1 3" id="KW-0689">Ribosomal protein</keyword>
<gene>
    <name evidence="3" type="primary">rpsP</name>
    <name evidence="4" type="ORF">DCW38_05790</name>
</gene>